<dbReference type="EMBL" id="AYZL01000020">
    <property type="protein sequence ID" value="KRN03541.1"/>
    <property type="molecule type" value="Genomic_DNA"/>
</dbReference>
<dbReference type="InterPro" id="IPR006153">
    <property type="entry name" value="Cation/H_exchanger_TM"/>
</dbReference>
<comment type="subcellular location">
    <subcellularLocation>
        <location evidence="1">Membrane</location>
        <topology evidence="1">Multi-pass membrane protein</topology>
    </subcellularLocation>
</comment>
<feature type="transmembrane region" description="Helical" evidence="9">
    <location>
        <begin position="302"/>
        <end position="323"/>
    </location>
</feature>
<keyword evidence="6 9" id="KW-1133">Transmembrane helix</keyword>
<keyword evidence="12" id="KW-1185">Reference proteome</keyword>
<name>A0A0R2DP18_9LACO</name>
<evidence type="ECO:0000313" key="12">
    <source>
        <dbReference type="Proteomes" id="UP000051378"/>
    </source>
</evidence>
<evidence type="ECO:0000256" key="2">
    <source>
        <dbReference type="ARBA" id="ARBA00005551"/>
    </source>
</evidence>
<evidence type="ECO:0000256" key="6">
    <source>
        <dbReference type="ARBA" id="ARBA00022989"/>
    </source>
</evidence>
<sequence>MHTNLELLIVLSMALIVPILMGRFKIDNVPVPVAEILIGIVLGKGVLNIVQMTPTLNQLSSLGLMILLFLSGMEVDLSIFKRRTKVEKKEESFFKMPLGMALMVIVSISLLAFGYSVILSYFNIFSEVLFATILFSTMTIGMMLVALKDKKIEYTKYGQTILLIAILGVVVPLIEITFYMTFKGARGAILWLFPLVFIVALLLLNVKKIHQFFEKIDKSTTQLDIRLAFFLIIVLVTIAEKTGVENILGCFLAGLVMKSLNPSDETKEKLTSIGYGFFIPIFFISTGLKLDLKSLVSDPNTLILIPIFFFGFMLTRLLVVPILMQRYSFRQALAGMMLTTTTITLIVPNVTLGQSANIIDAKQGGAFILAAVITTIVDPILFSKIYPQKKQAN</sequence>
<comment type="similarity">
    <text evidence="2">Belongs to the monovalent cation:proton antiporter 2 (CPA2) transporter (TC 2.A.37) family.</text>
</comment>
<protein>
    <submittedName>
        <fullName evidence="11">Na(+) H(+) antiporter</fullName>
    </submittedName>
</protein>
<feature type="transmembrane region" description="Helical" evidence="9">
    <location>
        <begin position="62"/>
        <end position="80"/>
    </location>
</feature>
<accession>A0A0R2DP18</accession>
<keyword evidence="4" id="KW-0050">Antiport</keyword>
<proteinExistence type="inferred from homology"/>
<dbReference type="Proteomes" id="UP000051378">
    <property type="component" value="Unassembled WGS sequence"/>
</dbReference>
<dbReference type="InterPro" id="IPR038770">
    <property type="entry name" value="Na+/solute_symporter_sf"/>
</dbReference>
<dbReference type="GO" id="GO:0015297">
    <property type="term" value="F:antiporter activity"/>
    <property type="evidence" value="ECO:0007669"/>
    <property type="project" value="UniProtKB-KW"/>
</dbReference>
<dbReference type="Gene3D" id="1.20.1530.20">
    <property type="match status" value="1"/>
</dbReference>
<dbReference type="GO" id="GO:1902600">
    <property type="term" value="P:proton transmembrane transport"/>
    <property type="evidence" value="ECO:0007669"/>
    <property type="project" value="InterPro"/>
</dbReference>
<gene>
    <name evidence="11" type="ORF">FC86_GL000646</name>
</gene>
<dbReference type="RefSeq" id="WP_056974864.1">
    <property type="nucleotide sequence ID" value="NZ_AYZL01000020.1"/>
</dbReference>
<dbReference type="AlphaFoldDB" id="A0A0R2DP18"/>
<feature type="transmembrane region" description="Helical" evidence="9">
    <location>
        <begin position="101"/>
        <end position="122"/>
    </location>
</feature>
<feature type="transmembrane region" description="Helical" evidence="9">
    <location>
        <begin position="159"/>
        <end position="182"/>
    </location>
</feature>
<dbReference type="PANTHER" id="PTHR43562:SF1">
    <property type="entry name" value="NA(+)_H(+) ANTIPORTER YJBQ-RELATED"/>
    <property type="match status" value="1"/>
</dbReference>
<feature type="domain" description="Cation/H+ exchanger transmembrane" evidence="10">
    <location>
        <begin position="13"/>
        <end position="382"/>
    </location>
</feature>
<dbReference type="OrthoDB" id="9793589at2"/>
<dbReference type="Pfam" id="PF00999">
    <property type="entry name" value="Na_H_Exchanger"/>
    <property type="match status" value="1"/>
</dbReference>
<feature type="transmembrane region" description="Helical" evidence="9">
    <location>
        <begin position="128"/>
        <end position="147"/>
    </location>
</feature>
<feature type="transmembrane region" description="Helical" evidence="9">
    <location>
        <begin position="329"/>
        <end position="352"/>
    </location>
</feature>
<keyword evidence="5 9" id="KW-0812">Transmembrane</keyword>
<feature type="transmembrane region" description="Helical" evidence="9">
    <location>
        <begin position="6"/>
        <end position="24"/>
    </location>
</feature>
<evidence type="ECO:0000256" key="9">
    <source>
        <dbReference type="SAM" id="Phobius"/>
    </source>
</evidence>
<feature type="transmembrane region" description="Helical" evidence="9">
    <location>
        <begin position="188"/>
        <end position="206"/>
    </location>
</feature>
<reference evidence="11 12" key="1">
    <citation type="journal article" date="2015" name="Genome Announc.">
        <title>Expanding the biotechnology potential of lactobacilli through comparative genomics of 213 strains and associated genera.</title>
        <authorList>
            <person name="Sun Z."/>
            <person name="Harris H.M."/>
            <person name="McCann A."/>
            <person name="Guo C."/>
            <person name="Argimon S."/>
            <person name="Zhang W."/>
            <person name="Yang X."/>
            <person name="Jeffery I.B."/>
            <person name="Cooney J.C."/>
            <person name="Kagawa T.F."/>
            <person name="Liu W."/>
            <person name="Song Y."/>
            <person name="Salvetti E."/>
            <person name="Wrobel A."/>
            <person name="Rasinkangas P."/>
            <person name="Parkhill J."/>
            <person name="Rea M.C."/>
            <person name="O'Sullivan O."/>
            <person name="Ritari J."/>
            <person name="Douillard F.P."/>
            <person name="Paul Ross R."/>
            <person name="Yang R."/>
            <person name="Briner A.E."/>
            <person name="Felis G.E."/>
            <person name="de Vos W.M."/>
            <person name="Barrangou R."/>
            <person name="Klaenhammer T.R."/>
            <person name="Caufield P.W."/>
            <person name="Cui Y."/>
            <person name="Zhang H."/>
            <person name="O'Toole P.W."/>
        </authorList>
    </citation>
    <scope>NUCLEOTIDE SEQUENCE [LARGE SCALE GENOMIC DNA]</scope>
    <source>
        <strain evidence="11 12">DSM 23037</strain>
    </source>
</reference>
<feature type="transmembrane region" description="Helical" evidence="9">
    <location>
        <begin position="227"/>
        <end position="257"/>
    </location>
</feature>
<dbReference type="PANTHER" id="PTHR43562">
    <property type="entry name" value="NAPA-TYPE SODIUM/HYDROGEN ANTIPORTER"/>
    <property type="match status" value="1"/>
</dbReference>
<comment type="caution">
    <text evidence="11">The sequence shown here is derived from an EMBL/GenBank/DDBJ whole genome shotgun (WGS) entry which is preliminary data.</text>
</comment>
<evidence type="ECO:0000256" key="3">
    <source>
        <dbReference type="ARBA" id="ARBA00022448"/>
    </source>
</evidence>
<dbReference type="STRING" id="1423744.FC86_GL000646"/>
<evidence type="ECO:0000259" key="10">
    <source>
        <dbReference type="Pfam" id="PF00999"/>
    </source>
</evidence>
<dbReference type="GO" id="GO:0016020">
    <property type="term" value="C:membrane"/>
    <property type="evidence" value="ECO:0007669"/>
    <property type="project" value="UniProtKB-SubCell"/>
</dbReference>
<organism evidence="11 12">
    <name type="scientific">Holzapfeliella floricola DSM 23037 = JCM 16512</name>
    <dbReference type="NCBI Taxonomy" id="1423744"/>
    <lineage>
        <taxon>Bacteria</taxon>
        <taxon>Bacillati</taxon>
        <taxon>Bacillota</taxon>
        <taxon>Bacilli</taxon>
        <taxon>Lactobacillales</taxon>
        <taxon>Lactobacillaceae</taxon>
        <taxon>Holzapfeliella</taxon>
    </lineage>
</organism>
<keyword evidence="8 9" id="KW-0472">Membrane</keyword>
<dbReference type="PATRIC" id="fig|1423744.4.peg.664"/>
<keyword evidence="3" id="KW-0813">Transport</keyword>
<evidence type="ECO:0000256" key="1">
    <source>
        <dbReference type="ARBA" id="ARBA00004141"/>
    </source>
</evidence>
<evidence type="ECO:0000256" key="7">
    <source>
        <dbReference type="ARBA" id="ARBA00023065"/>
    </source>
</evidence>
<feature type="transmembrane region" description="Helical" evidence="9">
    <location>
        <begin position="364"/>
        <end position="386"/>
    </location>
</feature>
<evidence type="ECO:0000256" key="4">
    <source>
        <dbReference type="ARBA" id="ARBA00022449"/>
    </source>
</evidence>
<evidence type="ECO:0000313" key="11">
    <source>
        <dbReference type="EMBL" id="KRN03541.1"/>
    </source>
</evidence>
<evidence type="ECO:0000256" key="8">
    <source>
        <dbReference type="ARBA" id="ARBA00023136"/>
    </source>
</evidence>
<evidence type="ECO:0000256" key="5">
    <source>
        <dbReference type="ARBA" id="ARBA00022692"/>
    </source>
</evidence>
<keyword evidence="7" id="KW-0406">Ion transport</keyword>